<dbReference type="PANTHER" id="PTHR10039:SF11">
    <property type="entry name" value="NACHT DOMAIN PROTEIN (AFU_ORTHOLOGUE AFUA_1G01490)"/>
    <property type="match status" value="1"/>
</dbReference>
<dbReference type="KEGG" id="apuu:APUU_11690A"/>
<dbReference type="InterPro" id="IPR056884">
    <property type="entry name" value="NPHP3-like_N"/>
</dbReference>
<evidence type="ECO:0000256" key="1">
    <source>
        <dbReference type="ARBA" id="ARBA00022737"/>
    </source>
</evidence>
<dbReference type="Gene3D" id="1.25.40.10">
    <property type="entry name" value="Tetratricopeptide repeat domain"/>
    <property type="match status" value="1"/>
</dbReference>
<dbReference type="OrthoDB" id="2546325at2759"/>
<gene>
    <name evidence="3" type="ORF">APUU_11690A</name>
</gene>
<evidence type="ECO:0000259" key="2">
    <source>
        <dbReference type="Pfam" id="PF24883"/>
    </source>
</evidence>
<evidence type="ECO:0000313" key="3">
    <source>
        <dbReference type="EMBL" id="BCS18862.1"/>
    </source>
</evidence>
<dbReference type="EMBL" id="AP024443">
    <property type="protein sequence ID" value="BCS18862.1"/>
    <property type="molecule type" value="Genomic_DNA"/>
</dbReference>
<dbReference type="InterPro" id="IPR027417">
    <property type="entry name" value="P-loop_NTPase"/>
</dbReference>
<evidence type="ECO:0000313" key="4">
    <source>
        <dbReference type="Proteomes" id="UP000654913"/>
    </source>
</evidence>
<dbReference type="GeneID" id="64968867"/>
<reference evidence="3" key="1">
    <citation type="submission" date="2021-01" db="EMBL/GenBank/DDBJ databases">
        <authorList>
            <consortium name="Aspergillus puulaauensis MK2 genome sequencing consortium"/>
            <person name="Kazuki M."/>
            <person name="Futagami T."/>
        </authorList>
    </citation>
    <scope>NUCLEOTIDE SEQUENCE</scope>
    <source>
        <strain evidence="3">MK2</strain>
    </source>
</reference>
<organism evidence="3 4">
    <name type="scientific">Aspergillus puulaauensis</name>
    <dbReference type="NCBI Taxonomy" id="1220207"/>
    <lineage>
        <taxon>Eukaryota</taxon>
        <taxon>Fungi</taxon>
        <taxon>Dikarya</taxon>
        <taxon>Ascomycota</taxon>
        <taxon>Pezizomycotina</taxon>
        <taxon>Eurotiomycetes</taxon>
        <taxon>Eurotiomycetidae</taxon>
        <taxon>Eurotiales</taxon>
        <taxon>Aspergillaceae</taxon>
        <taxon>Aspergillus</taxon>
    </lineage>
</organism>
<name>A0A7R7XCE9_9EURO</name>
<sequence>MSGYIAAPYSMPGVEIDAIDGGGTATSLPILRGVVDTVANECPKRLGISSEELQQKSPTVDVFFDAIAAERLRRMPADGSRIDSTLRRASRLAFAVASLRDAVTSFMDGAEEATKMVWGTTLLLLEMGIDNLDMIDSIFSRYGRVTLGISYLLQQESEFQSSRALQQEVAEIYAHLLQLTVHIAAEYRQAARTQSWQPMIEATNHTFFYYFNRFTTHWRRTRKWTWVVLNSKSAKNQYADLESVYQFLELQDRPLQMLLESQTHSLAEGSFSWFEPHLTTFTVGPRSLMLIRGNPGSGKSALSQWAIERLQVSSEYDIWNTIPTVIRSDVPITTLTLSVLKGILIQMLDCCVTSRKTQSDIITAISDALDQAEVGAPDPEVESLLWAAVRTATQSNLHFMIVVDGLDQIKHAKSTVPAFLELLQDTVVDTPSKLIVFTRPMTTEQIPIKETTTTHQIAMDASITAHDLHACIRDLVTYDSAFSGLGSSQRESLVSSIATRSQGCFIWAQLAVEALRSQPTYNDMNSAVNQIPNNLGGLIDFHLRNTNLQRPGTGSLLSWLAVSERPLRPQEVEQLLAVDSQTFRATARSGKLDREVFEPLRRLVTLRDGFITFRHPLIREHIQARSQMKQEVSFSLADAHHDLLVRSLSWVRRNLTDEIPISWDKMPVLARDRYLDAHVLLEYAARYWLSHMLSSTMASGDKLSYTTAFQQAMPDSILFAQLELTNKESEFSRSSIVELYRLAVAVRRHVLGPDSPAVLQGLILSARAADRAQTPWANDHLYEAWTRSRTRLGPTDKITRDLEQLLVATPEGAGRAGRAAGLKTDALRGMTLDGWDSSDISFTQRLQYLDRLVGTYRGENKPDEAYAVSKQFYGQTVKSYGPYSSETLAAAEYLSNNFNITPPDDLALELARTKYETMVRSMDVSDPRRVAYSLSLAKMYEEYSKPNKAEEVLSRLWLSLSTPDRENRTPWDQKTKVVFYYSKFLERQRRPDEAAILLRQLSAELEADGGVRSAEMAERAQLLRVEAREMQIYDMDRALGIQLWKYYKSTNKQYHSDAVGLAQTLTRGAIPTEGHATDAMGNLSLEESKMLPEWLDSIAYATTGEKRLRLPLLQLCHQLARQHMRDEQWRQGNDCATAVLKHAWPTFEDPTSKAKFSEEEAPLMANLAQDHAYCLFRRLDIPTASVVYGNAFKAAITADQVAVPSVTAVVKTVVDFYESTYQFDKALVLLRQVSEFFGSRLGESDKHTLDSRYYEGDLALRLDRRLEAENSYRHIYRACIRDGKISSNGVRAAVALLSLYEQDQQWESALEVYRHLWPTLVRFDEKDGYDRALLEGLLPKTYTGYMAVLTHSAVKAGYAERQQLASEHQQLCRKLYGPTHPRTRDATLLLAGLSSESDRHSGEALHLYQQVLNTHDWVPQTEASRSLPEMKDPLVIDIKHRMAQLYLRQNLATPEARRLYQEELALSKQHQGLSAPTTLLWLREIARMYAHSGSATSRQQGAQILNDHVDEVIRVTANQGTLVDRGHKLAEIYLEAGYIDEGYALINELHQKVIQETPAAHRQALDEHRPAVFVAAFEEVFGKRQSSREILDELSREGQIYSNFQQSLLSHDLMPTLANGEKLSRLQAHQRHTTAAKNTDDQLYQYFCNTLSVARPARSKDVVHVFYSLCRRQSINEDYNINIVTETTGLVRDLCNSSRFDDAAIVTGVFHSWGHLTDSLRTPETIFTSIKLCLYLSGYQTAKCSDEATAKRMAVESELLLQSVMKNAKEIPLEFSELPFAELNDLITVLGEHEMFEDLEAILTELWTSRMIQKTWSLSAVVWIGRRLVETRFCRGRVNAATQLGKDICYNLRQVWGNCDPVTLEINKLLSGLYTASGNYLGAAALHETALSELLNSEEHSQGGAVDAVTQHLELLQHAQMRLAKEGQSAAIDAATAQERVQQVATKFGLPIERLEVATASDDVGMWQKPRRFSLDMGDAEKHENHLRQSSGSALLSGNAGAKRISITAL</sequence>
<feature type="domain" description="Nephrocystin 3-like N-terminal" evidence="2">
    <location>
        <begin position="286"/>
        <end position="435"/>
    </location>
</feature>
<dbReference type="PANTHER" id="PTHR10039">
    <property type="entry name" value="AMELOGENIN"/>
    <property type="match status" value="1"/>
</dbReference>
<dbReference type="Gene3D" id="3.40.50.300">
    <property type="entry name" value="P-loop containing nucleotide triphosphate hydrolases"/>
    <property type="match status" value="1"/>
</dbReference>
<keyword evidence="1" id="KW-0677">Repeat</keyword>
<dbReference type="Proteomes" id="UP000654913">
    <property type="component" value="Chromosome 1"/>
</dbReference>
<proteinExistence type="predicted"/>
<dbReference type="SUPFAM" id="SSF52540">
    <property type="entry name" value="P-loop containing nucleoside triphosphate hydrolases"/>
    <property type="match status" value="1"/>
</dbReference>
<keyword evidence="4" id="KW-1185">Reference proteome</keyword>
<protein>
    <recommendedName>
        <fullName evidence="2">Nephrocystin 3-like N-terminal domain-containing protein</fullName>
    </recommendedName>
</protein>
<accession>A0A7R7XCE9</accession>
<dbReference type="Pfam" id="PF24883">
    <property type="entry name" value="NPHP3_N"/>
    <property type="match status" value="1"/>
</dbReference>
<dbReference type="RefSeq" id="XP_041551056.1">
    <property type="nucleotide sequence ID" value="XM_041697808.1"/>
</dbReference>
<dbReference type="InterPro" id="IPR011990">
    <property type="entry name" value="TPR-like_helical_dom_sf"/>
</dbReference>
<reference evidence="3" key="2">
    <citation type="submission" date="2021-02" db="EMBL/GenBank/DDBJ databases">
        <title>Aspergillus puulaauensis MK2 genome sequence.</title>
        <authorList>
            <person name="Futagami T."/>
            <person name="Mori K."/>
            <person name="Kadooka C."/>
            <person name="Tanaka T."/>
        </authorList>
    </citation>
    <scope>NUCLEOTIDE SEQUENCE</scope>
    <source>
        <strain evidence="3">MK2</strain>
    </source>
</reference>